<sequence length="155" mass="17754">MKTLLFFLVILSQYCIAQSPKPFETCRKTITYTVDDWVLRKKVGMDLTIPFSNPKFGGGVEELKKYFKANSLSNSNTFRILIGFIVNCKGQIGDFQIVSDEIGDLVILSEQVLEIVKKMPRKWKPATSKEGKPVDSYQVIQFTIIKGKFRDVEYK</sequence>
<reference evidence="2 3" key="1">
    <citation type="submission" date="2018-04" db="EMBL/GenBank/DDBJ databases">
        <title>Flavobacterium sp. nov., isolated from glacier ice.</title>
        <authorList>
            <person name="Liu Q."/>
            <person name="Xin Y.-H."/>
        </authorList>
    </citation>
    <scope>NUCLEOTIDE SEQUENCE [LARGE SCALE GENOMIC DNA]</scope>
    <source>
        <strain evidence="2 3">RB1R5</strain>
    </source>
</reference>
<evidence type="ECO:0008006" key="4">
    <source>
        <dbReference type="Google" id="ProtNLM"/>
    </source>
</evidence>
<evidence type="ECO:0000256" key="1">
    <source>
        <dbReference type="SAM" id="SignalP"/>
    </source>
</evidence>
<evidence type="ECO:0000313" key="2">
    <source>
        <dbReference type="EMBL" id="PWA05913.1"/>
    </source>
</evidence>
<feature type="chain" id="PRO_5015786584" description="TonB C-terminal domain-containing protein" evidence="1">
    <location>
        <begin position="18"/>
        <end position="155"/>
    </location>
</feature>
<dbReference type="RefSeq" id="WP_116724398.1">
    <property type="nucleotide sequence ID" value="NZ_QCZI01000005.1"/>
</dbReference>
<feature type="signal peptide" evidence="1">
    <location>
        <begin position="1"/>
        <end position="17"/>
    </location>
</feature>
<dbReference type="Gene3D" id="3.30.1150.10">
    <property type="match status" value="1"/>
</dbReference>
<dbReference type="Proteomes" id="UP000245449">
    <property type="component" value="Unassembled WGS sequence"/>
</dbReference>
<name>A0A2U1JM14_9FLAO</name>
<organism evidence="2 3">
    <name type="scientific">Flavobacterium psychrotolerans</name>
    <dbReference type="NCBI Taxonomy" id="2169410"/>
    <lineage>
        <taxon>Bacteria</taxon>
        <taxon>Pseudomonadati</taxon>
        <taxon>Bacteroidota</taxon>
        <taxon>Flavobacteriia</taxon>
        <taxon>Flavobacteriales</taxon>
        <taxon>Flavobacteriaceae</taxon>
        <taxon>Flavobacterium</taxon>
    </lineage>
</organism>
<keyword evidence="1" id="KW-0732">Signal</keyword>
<protein>
    <recommendedName>
        <fullName evidence="4">TonB C-terminal domain-containing protein</fullName>
    </recommendedName>
</protein>
<gene>
    <name evidence="2" type="ORF">DB895_05690</name>
</gene>
<keyword evidence="3" id="KW-1185">Reference proteome</keyword>
<dbReference type="AlphaFoldDB" id="A0A2U1JM14"/>
<evidence type="ECO:0000313" key="3">
    <source>
        <dbReference type="Proteomes" id="UP000245449"/>
    </source>
</evidence>
<comment type="caution">
    <text evidence="2">The sequence shown here is derived from an EMBL/GenBank/DDBJ whole genome shotgun (WGS) entry which is preliminary data.</text>
</comment>
<accession>A0A2U1JM14</accession>
<proteinExistence type="predicted"/>
<dbReference type="OrthoDB" id="883593at2"/>
<dbReference type="EMBL" id="QCZI01000005">
    <property type="protein sequence ID" value="PWA05913.1"/>
    <property type="molecule type" value="Genomic_DNA"/>
</dbReference>